<keyword evidence="3" id="KW-0498">Mitosis</keyword>
<comment type="subcellular location">
    <subcellularLocation>
        <location evidence="1">Nucleus</location>
    </subcellularLocation>
</comment>
<dbReference type="SUPFAM" id="SSF57997">
    <property type="entry name" value="Tropomyosin"/>
    <property type="match status" value="1"/>
</dbReference>
<name>A0ABQ8JAN4_DERPT</name>
<organism evidence="9 10">
    <name type="scientific">Dermatophagoides pteronyssinus</name>
    <name type="common">European house dust mite</name>
    <dbReference type="NCBI Taxonomy" id="6956"/>
    <lineage>
        <taxon>Eukaryota</taxon>
        <taxon>Metazoa</taxon>
        <taxon>Ecdysozoa</taxon>
        <taxon>Arthropoda</taxon>
        <taxon>Chelicerata</taxon>
        <taxon>Arachnida</taxon>
        <taxon>Acari</taxon>
        <taxon>Acariformes</taxon>
        <taxon>Sarcoptiformes</taxon>
        <taxon>Astigmata</taxon>
        <taxon>Psoroptidia</taxon>
        <taxon>Analgoidea</taxon>
        <taxon>Pyroglyphidae</taxon>
        <taxon>Dermatophagoidinae</taxon>
        <taxon>Dermatophagoides</taxon>
    </lineage>
</organism>
<evidence type="ECO:0000256" key="5">
    <source>
        <dbReference type="ARBA" id="ARBA00023242"/>
    </source>
</evidence>
<dbReference type="PANTHER" id="PTHR18937">
    <property type="entry name" value="STRUCTURAL MAINTENANCE OF CHROMOSOMES SMC FAMILY MEMBER"/>
    <property type="match status" value="1"/>
</dbReference>
<protein>
    <submittedName>
        <fullName evidence="9">Structural maintenance of chromosomes protein 1B</fullName>
    </submittedName>
</protein>
<dbReference type="Pfam" id="PF06470">
    <property type="entry name" value="SMC_hinge"/>
    <property type="match status" value="1"/>
</dbReference>
<reference evidence="9 10" key="1">
    <citation type="journal article" date="2018" name="J. Allergy Clin. Immunol.">
        <title>High-quality assembly of Dermatophagoides pteronyssinus genome and transcriptome reveals a wide range of novel allergens.</title>
        <authorList>
            <person name="Liu X.Y."/>
            <person name="Yang K.Y."/>
            <person name="Wang M.Q."/>
            <person name="Kwok J.S."/>
            <person name="Zeng X."/>
            <person name="Yang Z."/>
            <person name="Xiao X.J."/>
            <person name="Lau C.P."/>
            <person name="Li Y."/>
            <person name="Huang Z.M."/>
            <person name="Ba J.G."/>
            <person name="Yim A.K."/>
            <person name="Ouyang C.Y."/>
            <person name="Ngai S.M."/>
            <person name="Chan T.F."/>
            <person name="Leung E.L."/>
            <person name="Liu L."/>
            <person name="Liu Z.G."/>
            <person name="Tsui S.K."/>
        </authorList>
    </citation>
    <scope>NUCLEOTIDE SEQUENCE [LARGE SCALE GENOMIC DNA]</scope>
    <source>
        <strain evidence="9">Derp</strain>
    </source>
</reference>
<feature type="coiled-coil region" evidence="7">
    <location>
        <begin position="1019"/>
        <end position="1053"/>
    </location>
</feature>
<dbReference type="SUPFAM" id="SSF48371">
    <property type="entry name" value="ARM repeat"/>
    <property type="match status" value="1"/>
</dbReference>
<feature type="coiled-coil region" evidence="7">
    <location>
        <begin position="415"/>
        <end position="489"/>
    </location>
</feature>
<proteinExistence type="predicted"/>
<dbReference type="InterPro" id="IPR016024">
    <property type="entry name" value="ARM-type_fold"/>
</dbReference>
<dbReference type="SUPFAM" id="SSF52540">
    <property type="entry name" value="P-loop containing nucleoside triphosphate hydrolases"/>
    <property type="match status" value="1"/>
</dbReference>
<keyword evidence="5" id="KW-0539">Nucleus</keyword>
<evidence type="ECO:0000256" key="1">
    <source>
        <dbReference type="ARBA" id="ARBA00004123"/>
    </source>
</evidence>
<keyword evidence="10" id="KW-1185">Reference proteome</keyword>
<dbReference type="EMBL" id="NJHN03000058">
    <property type="protein sequence ID" value="KAH9419649.1"/>
    <property type="molecule type" value="Genomic_DNA"/>
</dbReference>
<evidence type="ECO:0000256" key="6">
    <source>
        <dbReference type="ARBA" id="ARBA00023306"/>
    </source>
</evidence>
<evidence type="ECO:0000259" key="8">
    <source>
        <dbReference type="SMART" id="SM00968"/>
    </source>
</evidence>
<comment type="caution">
    <text evidence="9">The sequence shown here is derived from an EMBL/GenBank/DDBJ whole genome shotgun (WGS) entry which is preliminary data.</text>
</comment>
<feature type="domain" description="SMC hinge" evidence="8">
    <location>
        <begin position="518"/>
        <end position="637"/>
    </location>
</feature>
<keyword evidence="2" id="KW-0132">Cell division</keyword>
<evidence type="ECO:0000256" key="7">
    <source>
        <dbReference type="SAM" id="Coils"/>
    </source>
</evidence>
<dbReference type="SUPFAM" id="SSF75553">
    <property type="entry name" value="Smc hinge domain"/>
    <property type="match status" value="1"/>
</dbReference>
<dbReference type="Gene3D" id="3.40.50.300">
    <property type="entry name" value="P-loop containing nucleotide triphosphate hydrolases"/>
    <property type="match status" value="2"/>
</dbReference>
<evidence type="ECO:0000256" key="4">
    <source>
        <dbReference type="ARBA" id="ARBA00023054"/>
    </source>
</evidence>
<dbReference type="Pfam" id="PF02463">
    <property type="entry name" value="SMC_N"/>
    <property type="match status" value="1"/>
</dbReference>
<dbReference type="Gene3D" id="1.20.120.330">
    <property type="entry name" value="Nucleotidyltransferases domain 2"/>
    <property type="match status" value="1"/>
</dbReference>
<dbReference type="InterPro" id="IPR003395">
    <property type="entry name" value="RecF/RecN/SMC_N"/>
</dbReference>
<accession>A0ABQ8JAN4</accession>
<feature type="coiled-coil region" evidence="7">
    <location>
        <begin position="356"/>
        <end position="383"/>
    </location>
</feature>
<keyword evidence="6" id="KW-0131">Cell cycle</keyword>
<gene>
    <name evidence="9" type="primary">SMC1B_2</name>
    <name evidence="9" type="ORF">DERP_009707</name>
</gene>
<dbReference type="Gene3D" id="1.20.1060.20">
    <property type="match status" value="1"/>
</dbReference>
<dbReference type="Gene3D" id="3.30.70.1620">
    <property type="match status" value="1"/>
</dbReference>
<evidence type="ECO:0000313" key="9">
    <source>
        <dbReference type="EMBL" id="KAH9419649.1"/>
    </source>
</evidence>
<dbReference type="InterPro" id="IPR010935">
    <property type="entry name" value="SMC_hinge"/>
</dbReference>
<dbReference type="InterPro" id="IPR036277">
    <property type="entry name" value="SMC_hinge_sf"/>
</dbReference>
<evidence type="ECO:0000313" key="10">
    <source>
        <dbReference type="Proteomes" id="UP000887458"/>
    </source>
</evidence>
<dbReference type="PANTHER" id="PTHR18937:SF12">
    <property type="entry name" value="STRUCTURAL MAINTENANCE OF CHROMOSOMES PROTEIN"/>
    <property type="match status" value="1"/>
</dbReference>
<evidence type="ECO:0000256" key="3">
    <source>
        <dbReference type="ARBA" id="ARBA00022776"/>
    </source>
</evidence>
<evidence type="ECO:0000256" key="2">
    <source>
        <dbReference type="ARBA" id="ARBA00022618"/>
    </source>
</evidence>
<feature type="coiled-coil region" evidence="7">
    <location>
        <begin position="806"/>
        <end position="922"/>
    </location>
</feature>
<feature type="coiled-coil region" evidence="7">
    <location>
        <begin position="271"/>
        <end position="305"/>
    </location>
</feature>
<dbReference type="Proteomes" id="UP000887458">
    <property type="component" value="Unassembled WGS sequence"/>
</dbReference>
<feature type="coiled-coil region" evidence="7">
    <location>
        <begin position="183"/>
        <end position="210"/>
    </location>
</feature>
<reference evidence="9 10" key="2">
    <citation type="journal article" date="2022" name="Mol. Biol. Evol.">
        <title>Comparative Genomics Reveals Insights into the Divergent Evolution of Astigmatic Mites and Household Pest Adaptations.</title>
        <authorList>
            <person name="Xiong Q."/>
            <person name="Wan A.T."/>
            <person name="Liu X."/>
            <person name="Fung C.S."/>
            <person name="Xiao X."/>
            <person name="Malainual N."/>
            <person name="Hou J."/>
            <person name="Wang L."/>
            <person name="Wang M."/>
            <person name="Yang K.Y."/>
            <person name="Cui Y."/>
            <person name="Leung E.L."/>
            <person name="Nong W."/>
            <person name="Shin S.K."/>
            <person name="Au S.W."/>
            <person name="Jeong K.Y."/>
            <person name="Chew F.T."/>
            <person name="Hui J.H."/>
            <person name="Leung T.F."/>
            <person name="Tungtrongchitr A."/>
            <person name="Zhong N."/>
            <person name="Liu Z."/>
            <person name="Tsui S.K."/>
        </authorList>
    </citation>
    <scope>NUCLEOTIDE SEQUENCE [LARGE SCALE GENOMIC DNA]</scope>
    <source>
        <strain evidence="9">Derp</strain>
    </source>
</reference>
<dbReference type="InterPro" id="IPR027417">
    <property type="entry name" value="P-loop_NTPase"/>
</dbReference>
<keyword evidence="4 7" id="KW-0175">Coiled coil</keyword>
<dbReference type="SMART" id="SM00968">
    <property type="entry name" value="SMC_hinge"/>
    <property type="match status" value="1"/>
</dbReference>
<sequence>MDDEFSWCDYGPFFLIGVKIFNFKSYHGRHIVGPFTDLTVIIGPNGSGKSNLMDAISFALLVRIDKLRLRNAASLTDDSYYQSDESDYSEKDSNQKVFVELCFKSKQDSNLTVFFRRSIARNKSYLYYINDENVTKNNYIEGLLKLGFNANDKSFLIFQEKIDRFIQDDPKNFTTILEELSGSQIFKREYDELKTQCSTKENELNLLVKEKQKFYQSKRFVDFLNSETHKNNTLIKIINVLKIQQVLLDLYNVRLEFEKMQQAKEKNVEIAEETSRQLTISEQEKNAISDEVIKIKDEKIKLEKQIRENEFGVFFQVKCEYQKVTEECAHIETLIKNANVNKNKLLLERKMKEDLIHTYAKEIDKLENVIREYRIQIENQKIDPEIIAEYKRLKNIFLIEIAPYEHDHGAVDNKVRQLKQQQASLQTYKDHLKAELINEKLDEIDKEIRKFNNQRDQLEKEKTKLTNNIEEIKSQISEYERKLETYDQNIAEKYAFLKNKEETSKQKRFLKYLIDNYPNVHGRMADLCKPANKRYQLPLSIIMRKYSNAIIVDSFQTVELIFRNEKSQFIDSETFLALDIIKAPTLKENLRHIAATNVTLAYDLIDFKKNSAIEKAIRFVVGNTLLCETREDAARVSYNLGDGQKYNVISLDGTIFNSNGRISFVQTGTVKTIWKDEEYSEELLEKKSLQATYLDILNKKDAIVQELNRIDAQLFDCNTHLVIQSKLKNEYRKNLEDIHSQMNELDERLTQINSFLFEISDSMDSYERSYNRIETNVFGQFLSRINVPNIKQFESLYQNLLDNEHLADCESRLENLKDRMKIEQNKSFDKEMDKWDKIIQENLRKLDKTKKNLNSVQKRLEKSEKSLSNLKNRLIELDEVLAEKTMRLQQINKDVNAARKMLESTNKSLVKLEFDLQSLTNKRHEIFERSFNESIAIPIRQNSSILDEIFGESHNLTIQDMYDRESEIDVDFDRYSEIKVKTDKEYFEMKLKINNEILGKESEIQQLTLASESSLSSKKSELHQRIQSINIEINQVTTELISLKEQFQNVKQQRIMAFNDFFQKVTENLDKFYKELMQNESSQSYLIPENHEEPYLNGVLFNCIVPGKSFQPVLSLSGGEKIMAIFAFLFSVYFEKMPTFFIMDEIDASLDNANTGKLLTFLKSKKSLTQFILISLKPELFDKADSLIGVCKEDDFQRNLLFKLSRSKLDSKKENILIKYLLKFFRSKTKNHRHQQYYFKNSTQFLRFFAGIVHYCPKIILDQLVDSNFVKRYHTVLLLKSVISLLILKHYSIDIIFLSKINQSSEYSHFVLASLVNCFSDENHLLRRLLIEISQLLLNCSSELIDSSIQKELNDRICHLCIYDNEKELRLLSLDVLEKLAHCRPEIYCQKTFETLIFLCLHKNENDKLRILIEEKLSTIYIDLTLHYPRNIFTIPNLAKIAGALLVRFNQIENKQNNMFEKRYLYNLLSNIRMFLEQINEYE</sequence>